<keyword evidence="1" id="KW-1133">Transmembrane helix</keyword>
<evidence type="ECO:0000313" key="2">
    <source>
        <dbReference type="EMBL" id="KKL96861.1"/>
    </source>
</evidence>
<reference evidence="2" key="1">
    <citation type="journal article" date="2015" name="Nature">
        <title>Complex archaea that bridge the gap between prokaryotes and eukaryotes.</title>
        <authorList>
            <person name="Spang A."/>
            <person name="Saw J.H."/>
            <person name="Jorgensen S.L."/>
            <person name="Zaremba-Niedzwiedzka K."/>
            <person name="Martijn J."/>
            <person name="Lind A.E."/>
            <person name="van Eijk R."/>
            <person name="Schleper C."/>
            <person name="Guy L."/>
            <person name="Ettema T.J."/>
        </authorList>
    </citation>
    <scope>NUCLEOTIDE SEQUENCE</scope>
</reference>
<accession>A0A0F9H1N6</accession>
<protein>
    <submittedName>
        <fullName evidence="2">Uncharacterized protein</fullName>
    </submittedName>
</protein>
<keyword evidence="1" id="KW-0472">Membrane</keyword>
<dbReference type="EMBL" id="LAZR01018316">
    <property type="protein sequence ID" value="KKL96861.1"/>
    <property type="molecule type" value="Genomic_DNA"/>
</dbReference>
<evidence type="ECO:0000256" key="1">
    <source>
        <dbReference type="SAM" id="Phobius"/>
    </source>
</evidence>
<dbReference type="AlphaFoldDB" id="A0A0F9H1N6"/>
<feature type="non-terminal residue" evidence="2">
    <location>
        <position position="42"/>
    </location>
</feature>
<name>A0A0F9H1N6_9ZZZZ</name>
<organism evidence="2">
    <name type="scientific">marine sediment metagenome</name>
    <dbReference type="NCBI Taxonomy" id="412755"/>
    <lineage>
        <taxon>unclassified sequences</taxon>
        <taxon>metagenomes</taxon>
        <taxon>ecological metagenomes</taxon>
    </lineage>
</organism>
<proteinExistence type="predicted"/>
<sequence>MSIKFRIREWWKQNRGWMIVVLVLVLVITLSFGVGYLVARET</sequence>
<gene>
    <name evidence="2" type="ORF">LCGC14_1840200</name>
</gene>
<feature type="transmembrane region" description="Helical" evidence="1">
    <location>
        <begin position="16"/>
        <end position="39"/>
    </location>
</feature>
<comment type="caution">
    <text evidence="2">The sequence shown here is derived from an EMBL/GenBank/DDBJ whole genome shotgun (WGS) entry which is preliminary data.</text>
</comment>
<keyword evidence="1" id="KW-0812">Transmembrane</keyword>